<evidence type="ECO:0000313" key="1">
    <source>
        <dbReference type="EMBL" id="TNN24898.1"/>
    </source>
</evidence>
<keyword evidence="2" id="KW-1185">Reference proteome</keyword>
<dbReference type="GO" id="GO:0016301">
    <property type="term" value="F:kinase activity"/>
    <property type="evidence" value="ECO:0007669"/>
    <property type="project" value="UniProtKB-KW"/>
</dbReference>
<keyword evidence="1" id="KW-0808">Transferase</keyword>
<dbReference type="OrthoDB" id="8865367at2759"/>
<organism evidence="1 2">
    <name type="scientific">Liparis tanakae</name>
    <name type="common">Tanaka's snailfish</name>
    <dbReference type="NCBI Taxonomy" id="230148"/>
    <lineage>
        <taxon>Eukaryota</taxon>
        <taxon>Metazoa</taxon>
        <taxon>Chordata</taxon>
        <taxon>Craniata</taxon>
        <taxon>Vertebrata</taxon>
        <taxon>Euteleostomi</taxon>
        <taxon>Actinopterygii</taxon>
        <taxon>Neopterygii</taxon>
        <taxon>Teleostei</taxon>
        <taxon>Neoteleostei</taxon>
        <taxon>Acanthomorphata</taxon>
        <taxon>Eupercaria</taxon>
        <taxon>Perciformes</taxon>
        <taxon>Cottioidei</taxon>
        <taxon>Cottales</taxon>
        <taxon>Liparidae</taxon>
        <taxon>Liparis</taxon>
    </lineage>
</organism>
<dbReference type="EMBL" id="SRLO01013980">
    <property type="protein sequence ID" value="TNN24898.1"/>
    <property type="molecule type" value="Genomic_DNA"/>
</dbReference>
<proteinExistence type="predicted"/>
<accession>A0A4Z2E7V3</accession>
<evidence type="ECO:0000313" key="2">
    <source>
        <dbReference type="Proteomes" id="UP000314294"/>
    </source>
</evidence>
<reference evidence="1 2" key="1">
    <citation type="submission" date="2019-03" db="EMBL/GenBank/DDBJ databases">
        <title>First draft genome of Liparis tanakae, snailfish: a comprehensive survey of snailfish specific genes.</title>
        <authorList>
            <person name="Kim W."/>
            <person name="Song I."/>
            <person name="Jeong J.-H."/>
            <person name="Kim D."/>
            <person name="Kim S."/>
            <person name="Ryu S."/>
            <person name="Song J.Y."/>
            <person name="Lee S.K."/>
        </authorList>
    </citation>
    <scope>NUCLEOTIDE SEQUENCE [LARGE SCALE GENOMIC DNA]</scope>
    <source>
        <tissue evidence="1">Muscle</tissue>
    </source>
</reference>
<gene>
    <name evidence="1" type="primary">SMG1_4</name>
    <name evidence="1" type="ORF">EYF80_064976</name>
</gene>
<keyword evidence="1" id="KW-0418">Kinase</keyword>
<dbReference type="AlphaFoldDB" id="A0A4Z2E7V3"/>
<name>A0A4Z2E7V3_9TELE</name>
<protein>
    <submittedName>
        <fullName evidence="1">Serine/threonine-protein kinase SMG1</fullName>
    </submittedName>
</protein>
<dbReference type="Proteomes" id="UP000314294">
    <property type="component" value="Unassembled WGS sequence"/>
</dbReference>
<comment type="caution">
    <text evidence="1">The sequence shown here is derived from an EMBL/GenBank/DDBJ whole genome shotgun (WGS) entry which is preliminary data.</text>
</comment>
<sequence>MTRPIKAFTAAFVGQVLMGLPSQALGLALCSTLSALGLDVLAQVEAEDFGAEGQVSLEQLCQAAVEQGLASGRLAQPLLSRASVLASSYDAAWKKAELLRRLDGHLEAAKASLQRSQLHLAMFQWQHEDALGSNNQPLGASIPPRAVTLGNMKKKLYKLSQDEGAIAAVQEKLASLEASIEQRLKWAGGANPALAPVLQDFEMTIRERRAMVSRENQRTSQVTFLCSTILNFEGLRTRSPEALSMDAALFELLKRCQQTCSYAAQFSSTVAPLELQLLQRLVGLTSDL</sequence>